<dbReference type="EMBL" id="JADGKB010000180">
    <property type="protein sequence ID" value="KAJ3251506.1"/>
    <property type="molecule type" value="Genomic_DNA"/>
</dbReference>
<dbReference type="SUPFAM" id="SSF52047">
    <property type="entry name" value="RNI-like"/>
    <property type="match status" value="1"/>
</dbReference>
<accession>A0AAD5UAB7</accession>
<dbReference type="PANTHER" id="PTHR24107:SF2">
    <property type="entry name" value="NLR FAMILY CARD DOMAIN CONTAINING 3"/>
    <property type="match status" value="1"/>
</dbReference>
<keyword evidence="3" id="KW-0206">Cytoskeleton</keyword>
<evidence type="ECO:0000313" key="5">
    <source>
        <dbReference type="Proteomes" id="UP001210925"/>
    </source>
</evidence>
<comment type="caution">
    <text evidence="4">The sequence shown here is derived from an EMBL/GenBank/DDBJ whole genome shotgun (WGS) entry which is preliminary data.</text>
</comment>
<evidence type="ECO:0008006" key="6">
    <source>
        <dbReference type="Google" id="ProtNLM"/>
    </source>
</evidence>
<dbReference type="Gene3D" id="3.80.10.10">
    <property type="entry name" value="Ribonuclease Inhibitor"/>
    <property type="match status" value="2"/>
</dbReference>
<dbReference type="GO" id="GO:0005856">
    <property type="term" value="C:cytoskeleton"/>
    <property type="evidence" value="ECO:0007669"/>
    <property type="project" value="UniProtKB-SubCell"/>
</dbReference>
<dbReference type="Pfam" id="PF13516">
    <property type="entry name" value="LRR_6"/>
    <property type="match status" value="1"/>
</dbReference>
<keyword evidence="5" id="KW-1185">Reference proteome</keyword>
<evidence type="ECO:0000256" key="1">
    <source>
        <dbReference type="ARBA" id="ARBA00004245"/>
    </source>
</evidence>
<reference evidence="4" key="1">
    <citation type="submission" date="2020-05" db="EMBL/GenBank/DDBJ databases">
        <title>Phylogenomic resolution of chytrid fungi.</title>
        <authorList>
            <person name="Stajich J.E."/>
            <person name="Amses K."/>
            <person name="Simmons R."/>
            <person name="Seto K."/>
            <person name="Myers J."/>
            <person name="Bonds A."/>
            <person name="Quandt C.A."/>
            <person name="Barry K."/>
            <person name="Liu P."/>
            <person name="Grigoriev I."/>
            <person name="Longcore J.E."/>
            <person name="James T.Y."/>
        </authorList>
    </citation>
    <scope>NUCLEOTIDE SEQUENCE</scope>
    <source>
        <strain evidence="4">PLAUS21</strain>
    </source>
</reference>
<evidence type="ECO:0000256" key="3">
    <source>
        <dbReference type="ARBA" id="ARBA00023212"/>
    </source>
</evidence>
<evidence type="ECO:0000313" key="4">
    <source>
        <dbReference type="EMBL" id="KAJ3251506.1"/>
    </source>
</evidence>
<comment type="subcellular location">
    <subcellularLocation>
        <location evidence="1">Cytoplasm</location>
        <location evidence="1">Cytoskeleton</location>
    </subcellularLocation>
</comment>
<dbReference type="Pfam" id="PF00560">
    <property type="entry name" value="LRR_1"/>
    <property type="match status" value="1"/>
</dbReference>
<evidence type="ECO:0000256" key="2">
    <source>
        <dbReference type="ARBA" id="ARBA00022490"/>
    </source>
</evidence>
<dbReference type="InterPro" id="IPR032675">
    <property type="entry name" value="LRR_dom_sf"/>
</dbReference>
<dbReference type="InterPro" id="IPR052410">
    <property type="entry name" value="DRC5"/>
</dbReference>
<dbReference type="InterPro" id="IPR001611">
    <property type="entry name" value="Leu-rich_rpt"/>
</dbReference>
<sequence length="515" mass="57869">MLTKLPFHVFENRIFYYLNGQDLYNISMANKELRNRMKPLQTLAKFRVKPLDIWPVLHSSFKGEFPTDAALSTPELLEALSEISKIEWTFPVIAVDSPNYPVLYNYLPKANSVHVTVTDKDNTAELSNAFERDMVTHLTIRSENGISAERMDAILSNLNKMSQLVELNILGKASTCPAVSLQIYLPQSNVEFLNIVYSTVNSDDISTLATALPTTKIKELDLHANMVGDAGSLALASVLPKTEIEWLNLSNNQIGIEGIKALAAALPHCKLKTLDLSGNGLFGSRLDEILKVIHLSKLETLEIFDYTDSTTMDLLNKNLPLSNLKSLVLGMESEYIPDFLKAASETKLEDLTIHTSDGDSIAIKIAENIHYFKVRRFALHNASLLLHDAAERFIQSLKETDLEELDLHENPFGNHGLIELGKVLPFTNIKKLIVYACEHSDRGLLEFSKYIKDSKLEHLDVSSDVISGSGVLKFLQNLNPSLRYLRIQHNWNIDKEASLQIAQVVRNYPSVKFDY</sequence>
<protein>
    <recommendedName>
        <fullName evidence="6">F-box domain-containing protein</fullName>
    </recommendedName>
</protein>
<keyword evidence="2" id="KW-0963">Cytoplasm</keyword>
<dbReference type="PANTHER" id="PTHR24107">
    <property type="entry name" value="YNEIN REGULATORY COMPLEX SUBUNIT 5"/>
    <property type="match status" value="1"/>
</dbReference>
<dbReference type="Proteomes" id="UP001210925">
    <property type="component" value="Unassembled WGS sequence"/>
</dbReference>
<gene>
    <name evidence="4" type="ORF">HK103_002374</name>
</gene>
<organism evidence="4 5">
    <name type="scientific">Boothiomyces macroporosus</name>
    <dbReference type="NCBI Taxonomy" id="261099"/>
    <lineage>
        <taxon>Eukaryota</taxon>
        <taxon>Fungi</taxon>
        <taxon>Fungi incertae sedis</taxon>
        <taxon>Chytridiomycota</taxon>
        <taxon>Chytridiomycota incertae sedis</taxon>
        <taxon>Chytridiomycetes</taxon>
        <taxon>Rhizophydiales</taxon>
        <taxon>Terramycetaceae</taxon>
        <taxon>Boothiomyces</taxon>
    </lineage>
</organism>
<proteinExistence type="predicted"/>
<name>A0AAD5UAB7_9FUNG</name>
<dbReference type="SMART" id="SM00368">
    <property type="entry name" value="LRR_RI"/>
    <property type="match status" value="4"/>
</dbReference>
<dbReference type="AlphaFoldDB" id="A0AAD5UAB7"/>